<dbReference type="Proteomes" id="UP000199021">
    <property type="component" value="Unassembled WGS sequence"/>
</dbReference>
<evidence type="ECO:0000313" key="2">
    <source>
        <dbReference type="EMBL" id="SEP90070.1"/>
    </source>
</evidence>
<dbReference type="PRINTS" id="PR00598">
    <property type="entry name" value="HTHMARR"/>
</dbReference>
<gene>
    <name evidence="2" type="ORF">SAMN05444359_103189</name>
</gene>
<dbReference type="FunCoup" id="A0A1H9BM84">
    <property type="interactions" value="45"/>
</dbReference>
<dbReference type="GO" id="GO:0006950">
    <property type="term" value="P:response to stress"/>
    <property type="evidence" value="ECO:0007669"/>
    <property type="project" value="TreeGrafter"/>
</dbReference>
<dbReference type="PANTHER" id="PTHR33164">
    <property type="entry name" value="TRANSCRIPTIONAL REGULATOR, MARR FAMILY"/>
    <property type="match status" value="1"/>
</dbReference>
<dbReference type="STRING" id="478744.SAMN05444359_103189"/>
<name>A0A1H9BM84_9BACT</name>
<dbReference type="AlphaFoldDB" id="A0A1H9BM84"/>
<protein>
    <submittedName>
        <fullName evidence="2">Transcriptional regulator, MarR family</fullName>
    </submittedName>
</protein>
<feature type="domain" description="HTH marR-type" evidence="1">
    <location>
        <begin position="18"/>
        <end position="151"/>
    </location>
</feature>
<organism evidence="2 3">
    <name type="scientific">Neolewinella agarilytica</name>
    <dbReference type="NCBI Taxonomy" id="478744"/>
    <lineage>
        <taxon>Bacteria</taxon>
        <taxon>Pseudomonadati</taxon>
        <taxon>Bacteroidota</taxon>
        <taxon>Saprospiria</taxon>
        <taxon>Saprospirales</taxon>
        <taxon>Lewinellaceae</taxon>
        <taxon>Neolewinella</taxon>
    </lineage>
</organism>
<evidence type="ECO:0000259" key="1">
    <source>
        <dbReference type="PROSITE" id="PS50995"/>
    </source>
</evidence>
<dbReference type="InterPro" id="IPR039422">
    <property type="entry name" value="MarR/SlyA-like"/>
</dbReference>
<proteinExistence type="predicted"/>
<dbReference type="InterPro" id="IPR036388">
    <property type="entry name" value="WH-like_DNA-bd_sf"/>
</dbReference>
<accession>A0A1H9BM84</accession>
<evidence type="ECO:0000313" key="3">
    <source>
        <dbReference type="Proteomes" id="UP000199021"/>
    </source>
</evidence>
<dbReference type="InterPro" id="IPR000835">
    <property type="entry name" value="HTH_MarR-typ"/>
</dbReference>
<dbReference type="Gene3D" id="1.10.10.10">
    <property type="entry name" value="Winged helix-like DNA-binding domain superfamily/Winged helix DNA-binding domain"/>
    <property type="match status" value="1"/>
</dbReference>
<keyword evidence="3" id="KW-1185">Reference proteome</keyword>
<dbReference type="InterPro" id="IPR036390">
    <property type="entry name" value="WH_DNA-bd_sf"/>
</dbReference>
<dbReference type="OrthoDB" id="763883at2"/>
<dbReference type="InParanoid" id="A0A1H9BM84"/>
<dbReference type="RefSeq" id="WP_090165685.1">
    <property type="nucleotide sequence ID" value="NZ_FOFB01000003.1"/>
</dbReference>
<dbReference type="Pfam" id="PF01047">
    <property type="entry name" value="MarR"/>
    <property type="match status" value="1"/>
</dbReference>
<reference evidence="3" key="1">
    <citation type="submission" date="2016-10" db="EMBL/GenBank/DDBJ databases">
        <authorList>
            <person name="Varghese N."/>
            <person name="Submissions S."/>
        </authorList>
    </citation>
    <scope>NUCLEOTIDE SEQUENCE [LARGE SCALE GENOMIC DNA]</scope>
    <source>
        <strain evidence="3">DSM 24740</strain>
    </source>
</reference>
<dbReference type="PROSITE" id="PS50995">
    <property type="entry name" value="HTH_MARR_2"/>
    <property type="match status" value="1"/>
</dbReference>
<dbReference type="EMBL" id="FOFB01000003">
    <property type="protein sequence ID" value="SEP90070.1"/>
    <property type="molecule type" value="Genomic_DNA"/>
</dbReference>
<dbReference type="SUPFAM" id="SSF46785">
    <property type="entry name" value="Winged helix' DNA-binding domain"/>
    <property type="match status" value="1"/>
</dbReference>
<sequence length="151" mass="17611">MISDMNPAGETSGEETNLQQLRYNLFQSASWLNSNIRKFLDPFAITPKQYNILLTLESRNPESLSIQEVRESLADKMSDASRLIDRLEKKNYLEKFPSDYDRRSNRVRITEAGQKLLVQINSRREALDEVLLQRLKPEEVVQLNELLSRLK</sequence>
<dbReference type="GO" id="GO:0003700">
    <property type="term" value="F:DNA-binding transcription factor activity"/>
    <property type="evidence" value="ECO:0007669"/>
    <property type="project" value="InterPro"/>
</dbReference>
<dbReference type="SMART" id="SM00347">
    <property type="entry name" value="HTH_MARR"/>
    <property type="match status" value="1"/>
</dbReference>
<dbReference type="PANTHER" id="PTHR33164:SF101">
    <property type="entry name" value="TRANSCRIPTIONAL REPRESSOR MPRA"/>
    <property type="match status" value="1"/>
</dbReference>